<comment type="caution">
    <text evidence="1">The sequence shown here is derived from an EMBL/GenBank/DDBJ whole genome shotgun (WGS) entry which is preliminary data.</text>
</comment>
<proteinExistence type="predicted"/>
<dbReference type="Proteomes" id="UP000326169">
    <property type="component" value="Unassembled WGS sequence"/>
</dbReference>
<sequence>MPKINRLFHRNPVSPGEAGFRCASRQPTLGSWVSLRFTQPTMGKLGFAALHTTYNGKVGFRCASHNLQWESWVSLRFTQPTMVHWGSWVSLRFTQPTMGKLGFAALHTNLHTCASHQPTLGSWVSLRFTQPTMVHWGSWVSLRFTQPTMGKLGFAALHTTYNGKVGFRCASHNLQWYTGEVGFRCASLQWYTGEVGFRCASHNLHIRYIFA</sequence>
<reference evidence="1 2" key="1">
    <citation type="journal article" date="2019" name="J Genomics">
        <title>The Draft Genome of a Hydrogen-producing Cyanobacterium, Arthrospira platensis NIES-46.</title>
        <authorList>
            <person name="Suzuki S."/>
            <person name="Yamaguchi H."/>
            <person name="Kawachi M."/>
        </authorList>
    </citation>
    <scope>NUCLEOTIDE SEQUENCE [LARGE SCALE GENOMIC DNA]</scope>
    <source>
        <strain evidence="1 2">NIES-46</strain>
    </source>
</reference>
<gene>
    <name evidence="1" type="ORF">NIES46_38480</name>
</gene>
<keyword evidence="2" id="KW-1185">Reference proteome</keyword>
<name>A0A5M3TAU9_LIMPL</name>
<protein>
    <submittedName>
        <fullName evidence="1">Uncharacterized protein</fullName>
    </submittedName>
</protein>
<evidence type="ECO:0000313" key="2">
    <source>
        <dbReference type="Proteomes" id="UP000326169"/>
    </source>
</evidence>
<organism evidence="1 2">
    <name type="scientific">Limnospira platensis NIES-46</name>
    <dbReference type="NCBI Taxonomy" id="1236695"/>
    <lineage>
        <taxon>Bacteria</taxon>
        <taxon>Bacillati</taxon>
        <taxon>Cyanobacteriota</taxon>
        <taxon>Cyanophyceae</taxon>
        <taxon>Oscillatoriophycideae</taxon>
        <taxon>Oscillatoriales</taxon>
        <taxon>Sirenicapillariaceae</taxon>
        <taxon>Limnospira</taxon>
    </lineage>
</organism>
<dbReference type="EMBL" id="BIMW01000147">
    <property type="protein sequence ID" value="GCE95782.1"/>
    <property type="molecule type" value="Genomic_DNA"/>
</dbReference>
<evidence type="ECO:0000313" key="1">
    <source>
        <dbReference type="EMBL" id="GCE95782.1"/>
    </source>
</evidence>
<accession>A0A5M3TAU9</accession>